<name>A0A154P434_DUFNO</name>
<keyword evidence="3" id="KW-1185">Reference proteome</keyword>
<reference evidence="2 3" key="1">
    <citation type="submission" date="2015-07" db="EMBL/GenBank/DDBJ databases">
        <title>The genome of Dufourea novaeangliae.</title>
        <authorList>
            <person name="Pan H."/>
            <person name="Kapheim K."/>
        </authorList>
    </citation>
    <scope>NUCLEOTIDE SEQUENCE [LARGE SCALE GENOMIC DNA]</scope>
    <source>
        <strain evidence="2">0120121106</strain>
        <tissue evidence="2">Whole body</tissue>
    </source>
</reference>
<feature type="compositionally biased region" description="Basic and acidic residues" evidence="1">
    <location>
        <begin position="101"/>
        <end position="128"/>
    </location>
</feature>
<dbReference type="AlphaFoldDB" id="A0A154P434"/>
<evidence type="ECO:0000313" key="2">
    <source>
        <dbReference type="EMBL" id="KZC06705.1"/>
    </source>
</evidence>
<protein>
    <submittedName>
        <fullName evidence="2">Uncharacterized protein</fullName>
    </submittedName>
</protein>
<feature type="region of interest" description="Disordered" evidence="1">
    <location>
        <begin position="79"/>
        <end position="130"/>
    </location>
</feature>
<accession>A0A154P434</accession>
<dbReference type="Proteomes" id="UP000076502">
    <property type="component" value="Unassembled WGS sequence"/>
</dbReference>
<sequence length="162" mass="18074">MKSLFSESVSTGCWLEKRGKTRLMLLPSEEECGGWSGEGWGGWGGGGGRAEARSLSPWVATARDEVTGSQAVGERFVEITPSKPHSAEGRRALSHVRKEGKRGSRKDSDEREERLEPFFYSDSREPNQRRRTYGVPYSVAYDESCGHTVYVGRVGRVNNIHH</sequence>
<organism evidence="2 3">
    <name type="scientific">Dufourea novaeangliae</name>
    <name type="common">Sweat bee</name>
    <dbReference type="NCBI Taxonomy" id="178035"/>
    <lineage>
        <taxon>Eukaryota</taxon>
        <taxon>Metazoa</taxon>
        <taxon>Ecdysozoa</taxon>
        <taxon>Arthropoda</taxon>
        <taxon>Hexapoda</taxon>
        <taxon>Insecta</taxon>
        <taxon>Pterygota</taxon>
        <taxon>Neoptera</taxon>
        <taxon>Endopterygota</taxon>
        <taxon>Hymenoptera</taxon>
        <taxon>Apocrita</taxon>
        <taxon>Aculeata</taxon>
        <taxon>Apoidea</taxon>
        <taxon>Anthophila</taxon>
        <taxon>Halictidae</taxon>
        <taxon>Rophitinae</taxon>
        <taxon>Dufourea</taxon>
    </lineage>
</organism>
<evidence type="ECO:0000256" key="1">
    <source>
        <dbReference type="SAM" id="MobiDB-lite"/>
    </source>
</evidence>
<evidence type="ECO:0000313" key="3">
    <source>
        <dbReference type="Proteomes" id="UP000076502"/>
    </source>
</evidence>
<gene>
    <name evidence="2" type="ORF">WN55_10618</name>
</gene>
<proteinExistence type="predicted"/>
<dbReference type="EMBL" id="KQ434809">
    <property type="protein sequence ID" value="KZC06705.1"/>
    <property type="molecule type" value="Genomic_DNA"/>
</dbReference>